<dbReference type="GO" id="GO:0004553">
    <property type="term" value="F:hydrolase activity, hydrolyzing O-glycosyl compounds"/>
    <property type="evidence" value="ECO:0007669"/>
    <property type="project" value="InterPro"/>
</dbReference>
<feature type="domain" description="Glycosyl hydrolase family 31 C-terminal" evidence="7">
    <location>
        <begin position="601"/>
        <end position="685"/>
    </location>
</feature>
<evidence type="ECO:0000313" key="8">
    <source>
        <dbReference type="EMBL" id="SDO17154.1"/>
    </source>
</evidence>
<dbReference type="CDD" id="cd06592">
    <property type="entry name" value="GH31_NET37"/>
    <property type="match status" value="1"/>
</dbReference>
<evidence type="ECO:0000256" key="2">
    <source>
        <dbReference type="ARBA" id="ARBA00022801"/>
    </source>
</evidence>
<accession>A0A1H0HDN9</accession>
<dbReference type="AlphaFoldDB" id="A0A1H0HDN9"/>
<dbReference type="InterPro" id="IPR013780">
    <property type="entry name" value="Glyco_hydro_b"/>
</dbReference>
<dbReference type="Pfam" id="PF01055">
    <property type="entry name" value="Glyco_hydro_31_2nd"/>
    <property type="match status" value="1"/>
</dbReference>
<evidence type="ECO:0000256" key="4">
    <source>
        <dbReference type="RuleBase" id="RU361185"/>
    </source>
</evidence>
<gene>
    <name evidence="8" type="ORF">SAMN04515671_0027</name>
</gene>
<evidence type="ECO:0000259" key="6">
    <source>
        <dbReference type="Pfam" id="PF01055"/>
    </source>
</evidence>
<reference evidence="8 9" key="1">
    <citation type="submission" date="2016-10" db="EMBL/GenBank/DDBJ databases">
        <authorList>
            <person name="de Groot N.N."/>
        </authorList>
    </citation>
    <scope>NUCLEOTIDE SEQUENCE [LARGE SCALE GENOMIC DNA]</scope>
    <source>
        <strain evidence="9">P4-7,KCTC 19426,CECT 7604</strain>
    </source>
</reference>
<dbReference type="OrthoDB" id="176168at2"/>
<sequence>MTRTNGFRWGAAVCALALLTAGSTVSAAATPPSAAVAPPSAASAQSAAASNVGHRTLSLSVPASGRKPAYDIRVGIDPFRITTVRAGKTVLATGSSGVSWVTTGGTNVTASRVVSAAYEANKLMLTVASAGGITAKVTIAPSPGQYALTVAPTTAPGSIAVDFNLTASGHWYGHGEATTPAGGPYTDQPWPLDSGTVQDSEFSAASYNMDEPFWFTQAGTGLSVATQTNMSVSIAAPQTPHEGIFSVEASDTLTSTVYVGRNPKEVYNDYIAVAGHPTTSPSVDEFAAPAWNSWAQFYTTVTQQKFLDWAKGIHASGIGASSFSLDDGWMSHYGDFTFNSKFPDPKAMVDQIHAMGAKFGLWMTLWENLDSANYQIAAAKGYLLKSKADPSQPCTVTWWNGTAGIVDLANPAANKWFTDQIAALKTSLGVDGFKFDTRFYDPSCATDPGTTAQDYTTLGAKFASQYDLLGMGIRTHWTGAQKYGFTTREIDKGTSWASLGAAFHQVLALSTVGYPYVTTDMIGGSDGGTPPTKEVLVRWAQAAAVIPSMYSSTSPLGVTDQNGNTVTYDPQTVQLYKKAVALHQNLLPYIQAQIARTEKTGEPIIKPIFFDYPSDQAGYSIGDEWLLGDSMLVAPMLTAGTTRSVHLPPGKWFDVNNHKVVKGPLTIARYSVSLSQVPIFVKLGTADSANVMKAVGLK</sequence>
<evidence type="ECO:0000256" key="3">
    <source>
        <dbReference type="ARBA" id="ARBA00023295"/>
    </source>
</evidence>
<proteinExistence type="inferred from homology"/>
<dbReference type="Gene3D" id="3.20.20.80">
    <property type="entry name" value="Glycosidases"/>
    <property type="match status" value="1"/>
</dbReference>
<dbReference type="PANTHER" id="PTHR43053:SF4">
    <property type="entry name" value="MYOGENESIS-REGULATING GLYCOSIDASE"/>
    <property type="match status" value="1"/>
</dbReference>
<dbReference type="InterPro" id="IPR000322">
    <property type="entry name" value="Glyco_hydro_31_TIM"/>
</dbReference>
<evidence type="ECO:0000256" key="5">
    <source>
        <dbReference type="SAM" id="SignalP"/>
    </source>
</evidence>
<protein>
    <submittedName>
        <fullName evidence="8">Alpha-glucosidase, glycosyl hydrolase family GH31</fullName>
    </submittedName>
</protein>
<keyword evidence="2 4" id="KW-0378">Hydrolase</keyword>
<dbReference type="EMBL" id="LT629710">
    <property type="protein sequence ID" value="SDO17154.1"/>
    <property type="molecule type" value="Genomic_DNA"/>
</dbReference>
<dbReference type="SUPFAM" id="SSF51011">
    <property type="entry name" value="Glycosyl hydrolase domain"/>
    <property type="match status" value="1"/>
</dbReference>
<dbReference type="GO" id="GO:0005975">
    <property type="term" value="P:carbohydrate metabolic process"/>
    <property type="evidence" value="ECO:0007669"/>
    <property type="project" value="InterPro"/>
</dbReference>
<name>A0A1H0HDN9_9ACTN</name>
<keyword evidence="9" id="KW-1185">Reference proteome</keyword>
<dbReference type="SUPFAM" id="SSF51445">
    <property type="entry name" value="(Trans)glycosidases"/>
    <property type="match status" value="1"/>
</dbReference>
<dbReference type="InterPro" id="IPR050985">
    <property type="entry name" value="Alpha-glycosidase_related"/>
</dbReference>
<dbReference type="RefSeq" id="WP_090474006.1">
    <property type="nucleotide sequence ID" value="NZ_LT629710.1"/>
</dbReference>
<dbReference type="Gene3D" id="2.60.40.1180">
    <property type="entry name" value="Golgi alpha-mannosidase II"/>
    <property type="match status" value="1"/>
</dbReference>
<keyword evidence="3 4" id="KW-0326">Glycosidase</keyword>
<dbReference type="Proteomes" id="UP000198741">
    <property type="component" value="Chromosome I"/>
</dbReference>
<dbReference type="PANTHER" id="PTHR43053">
    <property type="entry name" value="GLYCOSIDASE FAMILY 31"/>
    <property type="match status" value="1"/>
</dbReference>
<evidence type="ECO:0000259" key="7">
    <source>
        <dbReference type="Pfam" id="PF21365"/>
    </source>
</evidence>
<dbReference type="InterPro" id="IPR017853">
    <property type="entry name" value="GH"/>
</dbReference>
<feature type="chain" id="PRO_5009248822" evidence="5">
    <location>
        <begin position="28"/>
        <end position="698"/>
    </location>
</feature>
<organism evidence="8 9">
    <name type="scientific">Nakamurella panacisegetis</name>
    <dbReference type="NCBI Taxonomy" id="1090615"/>
    <lineage>
        <taxon>Bacteria</taxon>
        <taxon>Bacillati</taxon>
        <taxon>Actinomycetota</taxon>
        <taxon>Actinomycetes</taxon>
        <taxon>Nakamurellales</taxon>
        <taxon>Nakamurellaceae</taxon>
        <taxon>Nakamurella</taxon>
    </lineage>
</organism>
<dbReference type="STRING" id="1090615.SAMN04515671_0027"/>
<dbReference type="InterPro" id="IPR048395">
    <property type="entry name" value="Glyco_hydro_31_C"/>
</dbReference>
<keyword evidence="5" id="KW-0732">Signal</keyword>
<evidence type="ECO:0000313" key="9">
    <source>
        <dbReference type="Proteomes" id="UP000198741"/>
    </source>
</evidence>
<dbReference type="Pfam" id="PF21365">
    <property type="entry name" value="Glyco_hydro_31_3rd"/>
    <property type="match status" value="1"/>
</dbReference>
<evidence type="ECO:0000256" key="1">
    <source>
        <dbReference type="ARBA" id="ARBA00007806"/>
    </source>
</evidence>
<feature type="signal peptide" evidence="5">
    <location>
        <begin position="1"/>
        <end position="27"/>
    </location>
</feature>
<comment type="similarity">
    <text evidence="1 4">Belongs to the glycosyl hydrolase 31 family.</text>
</comment>
<feature type="domain" description="Glycoside hydrolase family 31 TIM barrel" evidence="6">
    <location>
        <begin position="298"/>
        <end position="590"/>
    </location>
</feature>